<dbReference type="PANTHER" id="PTHR10527">
    <property type="entry name" value="IMPORTIN BETA"/>
    <property type="match status" value="1"/>
</dbReference>
<evidence type="ECO:0000313" key="8">
    <source>
        <dbReference type="Proteomes" id="UP001190700"/>
    </source>
</evidence>
<evidence type="ECO:0000256" key="4">
    <source>
        <dbReference type="ARBA" id="ARBA00022737"/>
    </source>
</evidence>
<dbReference type="InterPro" id="IPR011989">
    <property type="entry name" value="ARM-like"/>
</dbReference>
<dbReference type="GO" id="GO:0006606">
    <property type="term" value="P:protein import into nucleus"/>
    <property type="evidence" value="ECO:0007669"/>
    <property type="project" value="InterPro"/>
</dbReference>
<comment type="caution">
    <text evidence="7">The sequence shown here is derived from an EMBL/GenBank/DDBJ whole genome shotgun (WGS) entry which is preliminary data.</text>
</comment>
<keyword evidence="4" id="KW-0677">Repeat</keyword>
<keyword evidence="3" id="KW-0963">Cytoplasm</keyword>
<dbReference type="SUPFAM" id="SSF48371">
    <property type="entry name" value="ARM repeat"/>
    <property type="match status" value="1"/>
</dbReference>
<dbReference type="Gene3D" id="1.25.10.10">
    <property type="entry name" value="Leucine-rich Repeat Variant"/>
    <property type="match status" value="1"/>
</dbReference>
<proteinExistence type="predicted"/>
<feature type="non-terminal residue" evidence="7">
    <location>
        <position position="1"/>
    </location>
</feature>
<keyword evidence="2" id="KW-0813">Transport</keyword>
<dbReference type="AlphaFoldDB" id="A0AAE0FKN3"/>
<keyword evidence="5" id="KW-0653">Protein transport</keyword>
<evidence type="ECO:0000256" key="6">
    <source>
        <dbReference type="SAM" id="MobiDB-lite"/>
    </source>
</evidence>
<sequence length="309" mass="33317">VAKAGKASAQCTSSGNASGGVRQVTCGTPRDATDGGWALLNAQVAECISSFLKKFKSQFLPYLDQLMPQILPLLQPNRAAEERCVAICIFDDIVEHANETGQAVRYFEHFMPALLGAYKDDNCDVRQAVLYGFGVLAQFGGDPVKPAVPDLAAKLIEVITLPESRTGDNEVATDNAVSALGKVIQYQRSAFDPTAAMSTWLSYLPVKGDKEEAQIVHEALVRMVETGDALLVGASQENLPHVVKIFSQVVNEELMTDEVKNRVRALMMSMQTNLQPPQVAAIWGALSPEEQAGLQMFMQAPAASPPPAQ</sequence>
<evidence type="ECO:0000313" key="7">
    <source>
        <dbReference type="EMBL" id="KAK3261462.1"/>
    </source>
</evidence>
<dbReference type="Proteomes" id="UP001190700">
    <property type="component" value="Unassembled WGS sequence"/>
</dbReference>
<reference evidence="7 8" key="1">
    <citation type="journal article" date="2015" name="Genome Biol. Evol.">
        <title>Comparative Genomics of a Bacterivorous Green Alga Reveals Evolutionary Causalities and Consequences of Phago-Mixotrophic Mode of Nutrition.</title>
        <authorList>
            <person name="Burns J.A."/>
            <person name="Paasch A."/>
            <person name="Narechania A."/>
            <person name="Kim E."/>
        </authorList>
    </citation>
    <scope>NUCLEOTIDE SEQUENCE [LARGE SCALE GENOMIC DNA]</scope>
    <source>
        <strain evidence="7 8">PLY_AMNH</strain>
    </source>
</reference>
<keyword evidence="8" id="KW-1185">Reference proteome</keyword>
<dbReference type="GO" id="GO:0005737">
    <property type="term" value="C:cytoplasm"/>
    <property type="evidence" value="ECO:0007669"/>
    <property type="project" value="UniProtKB-SubCell"/>
</dbReference>
<evidence type="ECO:0000256" key="5">
    <source>
        <dbReference type="ARBA" id="ARBA00022927"/>
    </source>
</evidence>
<dbReference type="InterPro" id="IPR040122">
    <property type="entry name" value="Importin_beta"/>
</dbReference>
<feature type="region of interest" description="Disordered" evidence="6">
    <location>
        <begin position="1"/>
        <end position="24"/>
    </location>
</feature>
<protein>
    <submittedName>
        <fullName evidence="7">Importin-5</fullName>
    </submittedName>
</protein>
<name>A0AAE0FKN3_9CHLO</name>
<dbReference type="EMBL" id="LGRX02016874">
    <property type="protein sequence ID" value="KAK3261462.1"/>
    <property type="molecule type" value="Genomic_DNA"/>
</dbReference>
<evidence type="ECO:0000256" key="2">
    <source>
        <dbReference type="ARBA" id="ARBA00022448"/>
    </source>
</evidence>
<gene>
    <name evidence="7" type="ORF">CYMTET_29629</name>
</gene>
<comment type="subcellular location">
    <subcellularLocation>
        <location evidence="1">Cytoplasm</location>
    </subcellularLocation>
</comment>
<evidence type="ECO:0000256" key="1">
    <source>
        <dbReference type="ARBA" id="ARBA00004496"/>
    </source>
</evidence>
<organism evidence="7 8">
    <name type="scientific">Cymbomonas tetramitiformis</name>
    <dbReference type="NCBI Taxonomy" id="36881"/>
    <lineage>
        <taxon>Eukaryota</taxon>
        <taxon>Viridiplantae</taxon>
        <taxon>Chlorophyta</taxon>
        <taxon>Pyramimonadophyceae</taxon>
        <taxon>Pyramimonadales</taxon>
        <taxon>Pyramimonadaceae</taxon>
        <taxon>Cymbomonas</taxon>
    </lineage>
</organism>
<dbReference type="InterPro" id="IPR016024">
    <property type="entry name" value="ARM-type_fold"/>
</dbReference>
<evidence type="ECO:0000256" key="3">
    <source>
        <dbReference type="ARBA" id="ARBA00022490"/>
    </source>
</evidence>
<accession>A0AAE0FKN3</accession>